<gene>
    <name evidence="2" type="ORF">So717_04680</name>
</gene>
<keyword evidence="3" id="KW-1185">Reference proteome</keyword>
<dbReference type="InterPro" id="IPR019253">
    <property type="entry name" value="DUF2244_TM"/>
</dbReference>
<dbReference type="Pfam" id="PF10003">
    <property type="entry name" value="DUF2244"/>
    <property type="match status" value="1"/>
</dbReference>
<keyword evidence="1" id="KW-0812">Transmembrane</keyword>
<reference evidence="2 3" key="1">
    <citation type="submission" date="2019-12" db="EMBL/GenBank/DDBJ databases">
        <title>Roseobacter cerasinus sp. nov., isolated from seawater around aquaculture.</title>
        <authorList>
            <person name="Muramatsu S."/>
            <person name="Takabe Y."/>
            <person name="Mori K."/>
            <person name="Takaichi S."/>
            <person name="Hanada S."/>
        </authorList>
    </citation>
    <scope>NUCLEOTIDE SEQUENCE [LARGE SCALE GENOMIC DNA]</scope>
    <source>
        <strain evidence="2 3">AI77</strain>
    </source>
</reference>
<keyword evidence="1" id="KW-1133">Transmembrane helix</keyword>
<organism evidence="2 3">
    <name type="scientific">Roseobacter cerasinus</name>
    <dbReference type="NCBI Taxonomy" id="2602289"/>
    <lineage>
        <taxon>Bacteria</taxon>
        <taxon>Pseudomonadati</taxon>
        <taxon>Pseudomonadota</taxon>
        <taxon>Alphaproteobacteria</taxon>
        <taxon>Rhodobacterales</taxon>
        <taxon>Roseobacteraceae</taxon>
        <taxon>Roseobacter</taxon>
    </lineage>
</organism>
<proteinExistence type="predicted"/>
<protein>
    <recommendedName>
        <fullName evidence="4">Integral membrane protein</fullName>
    </recommendedName>
</protein>
<evidence type="ECO:0000313" key="2">
    <source>
        <dbReference type="EMBL" id="GFE48715.1"/>
    </source>
</evidence>
<evidence type="ECO:0000256" key="1">
    <source>
        <dbReference type="SAM" id="Phobius"/>
    </source>
</evidence>
<evidence type="ECO:0000313" key="3">
    <source>
        <dbReference type="Proteomes" id="UP000436522"/>
    </source>
</evidence>
<name>A0A640VPA5_9RHOB</name>
<dbReference type="EMBL" id="BLIV01000001">
    <property type="protein sequence ID" value="GFE48715.1"/>
    <property type="molecule type" value="Genomic_DNA"/>
</dbReference>
<dbReference type="Proteomes" id="UP000436522">
    <property type="component" value="Unassembled WGS sequence"/>
</dbReference>
<dbReference type="AlphaFoldDB" id="A0A640VPA5"/>
<comment type="caution">
    <text evidence="2">The sequence shown here is derived from an EMBL/GenBank/DDBJ whole genome shotgun (WGS) entry which is preliminary data.</text>
</comment>
<evidence type="ECO:0008006" key="4">
    <source>
        <dbReference type="Google" id="ProtNLM"/>
    </source>
</evidence>
<feature type="transmembrane region" description="Helical" evidence="1">
    <location>
        <begin position="23"/>
        <end position="43"/>
    </location>
</feature>
<keyword evidence="1" id="KW-0472">Membrane</keyword>
<accession>A0A640VPA5</accession>
<sequence length="132" mass="15080">MAAFVLTTFTLLCIPTLPLLGSPLLWGLLPFLLLALWGIYFALNRNYLARQIVETLTLDDDAAHLTRKDPSGAVQEWTCKRYWTTITKYEKDGPVPHYVTLKGMGREVEIGAFLSEEERVSLYDELQRAWTT</sequence>